<proteinExistence type="predicted"/>
<dbReference type="EMBL" id="MGGI01000012">
    <property type="protein sequence ID" value="OGM26596.1"/>
    <property type="molecule type" value="Genomic_DNA"/>
</dbReference>
<organism evidence="1 2">
    <name type="scientific">Candidatus Woesebacteria bacterium RIFCSPHIGHO2_01_FULL_39_28</name>
    <dbReference type="NCBI Taxonomy" id="1802496"/>
    <lineage>
        <taxon>Bacteria</taxon>
        <taxon>Candidatus Woeseibacteriota</taxon>
    </lineage>
</organism>
<dbReference type="Proteomes" id="UP000178851">
    <property type="component" value="Unassembled WGS sequence"/>
</dbReference>
<dbReference type="InterPro" id="IPR018247">
    <property type="entry name" value="EF_Hand_1_Ca_BS"/>
</dbReference>
<comment type="caution">
    <text evidence="1">The sequence shown here is derived from an EMBL/GenBank/DDBJ whole genome shotgun (WGS) entry which is preliminary data.</text>
</comment>
<protein>
    <recommendedName>
        <fullName evidence="3">EF-hand domain-containing protein</fullName>
    </recommendedName>
</protein>
<dbReference type="AlphaFoldDB" id="A0A1F7YGY4"/>
<accession>A0A1F7YGY4</accession>
<name>A0A1F7YGY4_9BACT</name>
<gene>
    <name evidence="1" type="ORF">A2627_01070</name>
</gene>
<dbReference type="SUPFAM" id="SSF51445">
    <property type="entry name" value="(Trans)glycosidases"/>
    <property type="match status" value="1"/>
</dbReference>
<evidence type="ECO:0000313" key="2">
    <source>
        <dbReference type="Proteomes" id="UP000178851"/>
    </source>
</evidence>
<dbReference type="PROSITE" id="PS00018">
    <property type="entry name" value="EF_HAND_1"/>
    <property type="match status" value="1"/>
</dbReference>
<evidence type="ECO:0000313" key="1">
    <source>
        <dbReference type="EMBL" id="OGM26596.1"/>
    </source>
</evidence>
<evidence type="ECO:0008006" key="3">
    <source>
        <dbReference type="Google" id="ProtNLM"/>
    </source>
</evidence>
<dbReference type="InterPro" id="IPR017853">
    <property type="entry name" value="GH"/>
</dbReference>
<sequence length="565" mass="65340">MRKVIFFIFVIFLFLFSFPKSIFAISDPLSVPNNKYGIHIIDENDLTDAANLVNGNGGQWGYVTMVVTQEDRNTYKWQKTFDRMREFKLIPIMRLATKPQNGVWLKPDEKDVENWVNFLKSLNWVVKNRYIVLFNEPNHANEWGGKIDPQSYSQIIQVFHDKLKEASDDFFILPAGFDNAAKDTADTMDVTKFWNLMKNADGKIFSLFDGWTSHSYPNPGFSGKPYADGKLSIKSYEWETQYVENFGLKRNVPIFITETGWIRDLNNSEELVASNFEKAFTQVWIDPRIVAVTPFVLNYQSEPFDNFSWKKPNSKEFYIQYETVKNLPKNKGKPEQINNNLFFANSLPVELVSFSEYEILAKFSNTGQSIWDETDGFKLNITGDFQKESIFVGRVPPTEPYHDTTIKIVLKTPKETGDKKIILQMKKDSKEFGAAILKNISIISPPTLIMKTALWFKASSDGNNFFLTLFENDNKKIEINDLTFENGVGQIPELRDVIPNKTYKFILRKPFYLAKEKEVFLGKGLTVIDFGRMRPFDFNNDGKLNFRDITEVLKHPIHSLRALII</sequence>
<dbReference type="Gene3D" id="3.20.20.80">
    <property type="entry name" value="Glycosidases"/>
    <property type="match status" value="1"/>
</dbReference>
<reference evidence="1 2" key="1">
    <citation type="journal article" date="2016" name="Nat. Commun.">
        <title>Thousands of microbial genomes shed light on interconnected biogeochemical processes in an aquifer system.</title>
        <authorList>
            <person name="Anantharaman K."/>
            <person name="Brown C.T."/>
            <person name="Hug L.A."/>
            <person name="Sharon I."/>
            <person name="Castelle C.J."/>
            <person name="Probst A.J."/>
            <person name="Thomas B.C."/>
            <person name="Singh A."/>
            <person name="Wilkins M.J."/>
            <person name="Karaoz U."/>
            <person name="Brodie E.L."/>
            <person name="Williams K.H."/>
            <person name="Hubbard S.S."/>
            <person name="Banfield J.F."/>
        </authorList>
    </citation>
    <scope>NUCLEOTIDE SEQUENCE [LARGE SCALE GENOMIC DNA]</scope>
</reference>